<dbReference type="PANTHER" id="PTHR48057">
    <property type="entry name" value="LEUCINE-RICH REPEAT SERINE/THREONINE-PROTEIN KINASE 1"/>
    <property type="match status" value="1"/>
</dbReference>
<feature type="domain" description="Ig-like" evidence="2">
    <location>
        <begin position="413"/>
        <end position="500"/>
    </location>
</feature>
<name>A0A5S3PSB0_9FLAO</name>
<feature type="signal peptide" evidence="1">
    <location>
        <begin position="1"/>
        <end position="19"/>
    </location>
</feature>
<dbReference type="SUPFAM" id="SSF48726">
    <property type="entry name" value="Immunoglobulin"/>
    <property type="match status" value="1"/>
</dbReference>
<evidence type="ECO:0000313" key="3">
    <source>
        <dbReference type="EMBL" id="TMM57879.1"/>
    </source>
</evidence>
<dbReference type="EMBL" id="VATY01000001">
    <property type="protein sequence ID" value="TMM57879.1"/>
    <property type="molecule type" value="Genomic_DNA"/>
</dbReference>
<dbReference type="Gene3D" id="2.60.40.10">
    <property type="entry name" value="Immunoglobulins"/>
    <property type="match status" value="4"/>
</dbReference>
<feature type="chain" id="PRO_5024343441" description="Ig-like domain-containing protein" evidence="1">
    <location>
        <begin position="20"/>
        <end position="1417"/>
    </location>
</feature>
<proteinExistence type="predicted"/>
<keyword evidence="1" id="KW-0732">Signal</keyword>
<evidence type="ECO:0000259" key="2">
    <source>
        <dbReference type="PROSITE" id="PS50835"/>
    </source>
</evidence>
<dbReference type="RefSeq" id="WP_138655811.1">
    <property type="nucleotide sequence ID" value="NZ_VATY01000001.1"/>
</dbReference>
<dbReference type="PANTHER" id="PTHR48057:SF7">
    <property type="entry name" value="LEUCINE-RICH REPEAT SERINE_THREONINE-PROTEIN KINASE 1"/>
    <property type="match status" value="1"/>
</dbReference>
<evidence type="ECO:0000256" key="1">
    <source>
        <dbReference type="SAM" id="SignalP"/>
    </source>
</evidence>
<dbReference type="Pfam" id="PF13585">
    <property type="entry name" value="CHU_C"/>
    <property type="match status" value="1"/>
</dbReference>
<dbReference type="Gene3D" id="3.80.10.10">
    <property type="entry name" value="Ribonuclease Inhibitor"/>
    <property type="match status" value="2"/>
</dbReference>
<dbReference type="OrthoDB" id="1652165at2"/>
<dbReference type="Proteomes" id="UP000310314">
    <property type="component" value="Unassembled WGS sequence"/>
</dbReference>
<gene>
    <name evidence="3" type="ORF">FEE95_00150</name>
</gene>
<sequence length="1417" mass="151328">MNKKLLPFLLVLFVTSIAAQTTPILDPNFEQQLIDLGIDTNAVPDNSILDADAAAIATLTIARTDITDFTGLEAFVNLVDLDLGNNNFTTAPLSTLTLLENFSFNNNDALASLDITQNTSLRNVNISSSGVGTPPLNTLDLSQNTLLESVSIDGYSELSNLNLPTSTTLHTFFIDQHKLPSIFNLGTLTGLQNLTIRNNQLAGAFEVDLTANTNLQTLDLTFNNMSTIDITNNAALADLNLGDNVLTALNTTNATALISLNAQNNQLTSLDLPITTTLTTVNAQNNQLANLDISNSTELHNLILNRNELTDASVLNQFHAMWSDSLAVPSKQLSTGILDVSDNQISGNLPNLFDVILKPKNPGDPSSFNVDVMIHNNELKFEDFENWHENFVNLTNALAAPGTPIVRTYTYAPQAKVGPIETINRNAGESVTIAVDTIGTSLHYKWFKDGVELVNAPDHSELTINNLKDCDSGDYHVEITSEFFAFENANPPGTGNKNLVIERNDVTLAINTTKECVSLLAPLNGNTNIPVNTGIEWGRAIGACGYKISVGTSSGASDIVNSLDVGFTHVYNFASDLPANSDIHVTITPYFDDGDFTSCTEESFTTGTTSVVPSCTTLIESLGGEIEIPVDTNLMWVEANGADGYRITVGTTSGGNDVVDNLDVGNVTSYDFPIDFALATTVFATIVPYNSIGDAVGCVAESFVIENNNTAITPACTSIFLPSDGATNIPITTGIRWNSIANATGYFLSVGTATEGTDIVSYLDVGNVSSYDFPSNLPEASDIYVSVIAYNEQGTSIDNTDLMNIGPCAEQMFSTEVLTTLPSCATLISPANNAIDVSVEADLIWNAPAGAQGYRLSVGTSSGGFEVVNNEDVGNVTTYSYSNYWPDDRPIYVRITAYNSMGDAIGCMEESFTTEALPEVPSCTTFINPIDNATNVPVNIDLEWNPAPTATGYKLSVGTTSEGTNILDTLDVGNVTIYDLPTDLPQGTVIFAKVVPYNPTGEAPICERIRFTTEGLASVPPCTTLTSPVQSATDVPLTTNIEWAQAPTAAGYRISIGTVSGTSDIIDNLDVGNTTVFDPGSDLPENSPIFVTITPYNSLGDAITCTEEFFTTLAVNPDLECASLFAPAQGAINVDVATDLTWNASLNADGYRVSVGTTSGGTDILNNQDLSILTSYDLPEDLPFNSEIFVNITAYNGEGSSAGCTEFSFTTNQAIAPIPECATLNIPEDGAIEVPLNSAIGWNAVEHAEGYLVSVGTSPGAGDILDSFDAGDNLGLDLAEEFNYGSTIYVSITPYNAQGNASGCSEQSFIIAEEVIIDIDETKFGLSLNGDGVNEVWLIDGIEDHPDNTVFIYNSWGNLVFKMEGYDNNGNVFWGEANQLTGIGANKLPADTYFFHIQIPEGETRIDKLTGYLVLKR</sequence>
<dbReference type="InterPro" id="IPR007110">
    <property type="entry name" value="Ig-like_dom"/>
</dbReference>
<dbReference type="InterPro" id="IPR052595">
    <property type="entry name" value="LRRC69/RLP"/>
</dbReference>
<accession>A0A5S3PSB0</accession>
<comment type="caution">
    <text evidence="3">The sequence shown here is derived from an EMBL/GenBank/DDBJ whole genome shotgun (WGS) entry which is preliminary data.</text>
</comment>
<keyword evidence="4" id="KW-1185">Reference proteome</keyword>
<organism evidence="3 4">
    <name type="scientific">Maribacter algarum</name>
    <name type="common">ex Zhang et al. 2020</name>
    <dbReference type="NCBI Taxonomy" id="2578118"/>
    <lineage>
        <taxon>Bacteria</taxon>
        <taxon>Pseudomonadati</taxon>
        <taxon>Bacteroidota</taxon>
        <taxon>Flavobacteriia</taxon>
        <taxon>Flavobacteriales</taxon>
        <taxon>Flavobacteriaceae</taxon>
        <taxon>Maribacter</taxon>
    </lineage>
</organism>
<reference evidence="3 4" key="1">
    <citation type="submission" date="2019-05" db="EMBL/GenBank/DDBJ databases">
        <authorList>
            <person name="Zhang J.-Y."/>
            <person name="Feg X."/>
            <person name="Du Z.-J."/>
        </authorList>
    </citation>
    <scope>NUCLEOTIDE SEQUENCE [LARGE SCALE GENOMIC DNA]</scope>
    <source>
        <strain evidence="3 4">RZ26</strain>
    </source>
</reference>
<dbReference type="SUPFAM" id="SSF52058">
    <property type="entry name" value="L domain-like"/>
    <property type="match status" value="1"/>
</dbReference>
<dbReference type="PROSITE" id="PS50835">
    <property type="entry name" value="IG_LIKE"/>
    <property type="match status" value="1"/>
</dbReference>
<dbReference type="InterPro" id="IPR013783">
    <property type="entry name" value="Ig-like_fold"/>
</dbReference>
<protein>
    <recommendedName>
        <fullName evidence="2">Ig-like domain-containing protein</fullName>
    </recommendedName>
</protein>
<evidence type="ECO:0000313" key="4">
    <source>
        <dbReference type="Proteomes" id="UP000310314"/>
    </source>
</evidence>
<dbReference type="InterPro" id="IPR032675">
    <property type="entry name" value="LRR_dom_sf"/>
</dbReference>
<dbReference type="InterPro" id="IPR036179">
    <property type="entry name" value="Ig-like_dom_sf"/>
</dbReference>